<evidence type="ECO:0000256" key="10">
    <source>
        <dbReference type="ARBA" id="ARBA00023175"/>
    </source>
</evidence>
<evidence type="ECO:0000256" key="11">
    <source>
        <dbReference type="ARBA" id="ARBA00023212"/>
    </source>
</evidence>
<dbReference type="Pfam" id="PF12774">
    <property type="entry name" value="AAA_6"/>
    <property type="match status" value="1"/>
</dbReference>
<evidence type="ECO:0000256" key="5">
    <source>
        <dbReference type="ARBA" id="ARBA00022741"/>
    </source>
</evidence>
<evidence type="ECO:0000256" key="14">
    <source>
        <dbReference type="SAM" id="MobiDB-lite"/>
    </source>
</evidence>
<dbReference type="GO" id="GO:0051959">
    <property type="term" value="F:dynein light intermediate chain binding"/>
    <property type="evidence" value="ECO:0007669"/>
    <property type="project" value="InterPro"/>
</dbReference>
<keyword evidence="11" id="KW-0206">Cytoskeleton</keyword>
<keyword evidence="3" id="KW-0963">Cytoplasm</keyword>
<dbReference type="SMART" id="SM00382">
    <property type="entry name" value="AAA"/>
    <property type="match status" value="1"/>
</dbReference>
<sequence length="780" mass="88226">MCSSAGEVVNLSCPVTVTDAVEDWLNALTSEMRRTLSIQLIDALQFALPDSHIIENTYKCFQYIQSYPSQVLSLAELLSFTKQCDEAVDLSAQQLIQGNSGQQQLNKLLTLMKQRLSAFSGLASQLTAAGHIKEGETQNKEGQGQKNNQQQNPYKLTIQDHQLADIKIKALIFDIIHCIDILEGLQRQGSESALRSYWFQQMRLYYQMSQNDNQRKKKKTQLDSEDNQKDDRSTNYIFDSLPMRVFIRMADAQFEQTFEYQGNGPRLVHTPLTDKCYLVLTQAMLLGYGGHPYGPAGTGKTESVKALGQQLGRQVLVFNCDEGIDAQGMNRIFRGIVKCGAWGCFDEFNRLEPMVLSAISQQIQEIQRALKERRQYLEMGQESIRIDPNSGIFVTMNPSGKGYGGRSVLPDNLTQLFRSVAMSAPDNELISEVILLSEGFTDARKLAGKLVSIFKLAKDQLSKQVHYDWGLRSLKVILNTAGMLLKRDLAQISNTKIDNTNEKKQNINEQLVSIYRQEELVVQALRSNTLSKLTFTDASLFNSLIRDVFPQIGISQVERQELEQAIHKSLNELKLGEIQSQIDKIVQLEQALHQRMGIVLVGASGCGKSTLWRVLQRAYTHLGRILHIHTMNPKALPRSQLLGRLDLDTRKWYDGILSSRARLMSREEDNIASWLICDGDIDPEWIESLNSVLDDNRLLTLPSGERIQFQPGAPINFVFETDSLRFASPATVSRMAVIFLSDEDLGAQELLQAWIRMQPVNMQDKYKQWTQEIALPVISY</sequence>
<feature type="non-terminal residue" evidence="16">
    <location>
        <position position="780"/>
    </location>
</feature>
<name>A0A5J4UCP8_9EUKA</name>
<dbReference type="InterPro" id="IPR027417">
    <property type="entry name" value="P-loop_NTPase"/>
</dbReference>
<dbReference type="Gene3D" id="3.40.50.300">
    <property type="entry name" value="P-loop containing nucleotide triphosphate hydrolases"/>
    <property type="match status" value="2"/>
</dbReference>
<proteinExistence type="predicted"/>
<dbReference type="InterPro" id="IPR043157">
    <property type="entry name" value="Dynein_AAA1S"/>
</dbReference>
<dbReference type="Gene3D" id="3.20.180.20">
    <property type="entry name" value="Dynein heavy chain, N-terminal domain 2"/>
    <property type="match status" value="1"/>
</dbReference>
<dbReference type="EMBL" id="SNRW01017213">
    <property type="protein sequence ID" value="KAA6368576.1"/>
    <property type="molecule type" value="Genomic_DNA"/>
</dbReference>
<evidence type="ECO:0000256" key="4">
    <source>
        <dbReference type="ARBA" id="ARBA00022701"/>
    </source>
</evidence>
<evidence type="ECO:0000256" key="9">
    <source>
        <dbReference type="ARBA" id="ARBA00023069"/>
    </source>
</evidence>
<dbReference type="Gene3D" id="1.10.8.710">
    <property type="match status" value="1"/>
</dbReference>
<organism evidence="16 17">
    <name type="scientific">Streblomastix strix</name>
    <dbReference type="NCBI Taxonomy" id="222440"/>
    <lineage>
        <taxon>Eukaryota</taxon>
        <taxon>Metamonada</taxon>
        <taxon>Preaxostyla</taxon>
        <taxon>Oxymonadida</taxon>
        <taxon>Streblomastigidae</taxon>
        <taxon>Streblomastix</taxon>
    </lineage>
</organism>
<keyword evidence="4" id="KW-0493">Microtubule</keyword>
<evidence type="ECO:0000313" key="16">
    <source>
        <dbReference type="EMBL" id="KAA6368576.1"/>
    </source>
</evidence>
<dbReference type="CDD" id="cd00009">
    <property type="entry name" value="AAA"/>
    <property type="match status" value="1"/>
</dbReference>
<dbReference type="InterPro" id="IPR003593">
    <property type="entry name" value="AAA+_ATPase"/>
</dbReference>
<keyword evidence="10" id="KW-0505">Motor protein</keyword>
<dbReference type="FunFam" id="1.10.8.710:FF:000001">
    <property type="entry name" value="Dynein axonemal heavy chain 2"/>
    <property type="match status" value="1"/>
</dbReference>
<dbReference type="GO" id="GO:0030286">
    <property type="term" value="C:dynein complex"/>
    <property type="evidence" value="ECO:0007669"/>
    <property type="project" value="UniProtKB-KW"/>
</dbReference>
<comment type="caution">
    <text evidence="16">The sequence shown here is derived from an EMBL/GenBank/DDBJ whole genome shotgun (WGS) entry which is preliminary data.</text>
</comment>
<keyword evidence="9" id="KW-0969">Cilium</keyword>
<dbReference type="InterPro" id="IPR026983">
    <property type="entry name" value="DHC"/>
</dbReference>
<keyword evidence="7" id="KW-0243">Dynein</keyword>
<accession>A0A5J4UCP8</accession>
<dbReference type="OrthoDB" id="5593012at2759"/>
<keyword evidence="8 13" id="KW-0175">Coiled coil</keyword>
<evidence type="ECO:0000256" key="8">
    <source>
        <dbReference type="ARBA" id="ARBA00023054"/>
    </source>
</evidence>
<evidence type="ECO:0000256" key="1">
    <source>
        <dbReference type="ARBA" id="ARBA00004138"/>
    </source>
</evidence>
<evidence type="ECO:0000256" key="3">
    <source>
        <dbReference type="ARBA" id="ARBA00022490"/>
    </source>
</evidence>
<feature type="coiled-coil region" evidence="13">
    <location>
        <begin position="490"/>
        <end position="517"/>
    </location>
</feature>
<dbReference type="Gene3D" id="1.20.58.1120">
    <property type="match status" value="1"/>
</dbReference>
<keyword evidence="5" id="KW-0547">Nucleotide-binding</keyword>
<evidence type="ECO:0000256" key="13">
    <source>
        <dbReference type="SAM" id="Coils"/>
    </source>
</evidence>
<dbReference type="GO" id="GO:0005929">
    <property type="term" value="C:cilium"/>
    <property type="evidence" value="ECO:0007669"/>
    <property type="project" value="UniProtKB-SubCell"/>
</dbReference>
<dbReference type="PANTHER" id="PTHR45703:SF22">
    <property type="entry name" value="DYNEIN CYTOPLASMIC 2 HEAVY CHAIN 1"/>
    <property type="match status" value="1"/>
</dbReference>
<dbReference type="GO" id="GO:0005524">
    <property type="term" value="F:ATP binding"/>
    <property type="evidence" value="ECO:0007669"/>
    <property type="project" value="UniProtKB-KW"/>
</dbReference>
<protein>
    <submittedName>
        <fullName evidence="16">Putative Cytoplasmic dynein 2 heavy chain 1</fullName>
    </submittedName>
</protein>
<dbReference type="InterPro" id="IPR035699">
    <property type="entry name" value="AAA_6"/>
</dbReference>
<evidence type="ECO:0000256" key="6">
    <source>
        <dbReference type="ARBA" id="ARBA00022840"/>
    </source>
</evidence>
<feature type="compositionally biased region" description="Basic and acidic residues" evidence="14">
    <location>
        <begin position="220"/>
        <end position="233"/>
    </location>
</feature>
<keyword evidence="6" id="KW-0067">ATP-binding</keyword>
<evidence type="ECO:0000256" key="7">
    <source>
        <dbReference type="ARBA" id="ARBA00023017"/>
    </source>
</evidence>
<feature type="domain" description="AAA+ ATPase" evidence="15">
    <location>
        <begin position="288"/>
        <end position="435"/>
    </location>
</feature>
<dbReference type="Proteomes" id="UP000324800">
    <property type="component" value="Unassembled WGS sequence"/>
</dbReference>
<dbReference type="GO" id="GO:0005874">
    <property type="term" value="C:microtubule"/>
    <property type="evidence" value="ECO:0007669"/>
    <property type="project" value="UniProtKB-KW"/>
</dbReference>
<comment type="subcellular location">
    <subcellularLocation>
        <location evidence="1">Cell projection</location>
        <location evidence="1">Cilium</location>
    </subcellularLocation>
    <subcellularLocation>
        <location evidence="2">Cytoplasm</location>
        <location evidence="2">Cytoskeleton</location>
    </subcellularLocation>
</comment>
<evidence type="ECO:0000256" key="12">
    <source>
        <dbReference type="ARBA" id="ARBA00023273"/>
    </source>
</evidence>
<dbReference type="GO" id="GO:0045505">
    <property type="term" value="F:dynein intermediate chain binding"/>
    <property type="evidence" value="ECO:0007669"/>
    <property type="project" value="InterPro"/>
</dbReference>
<evidence type="ECO:0000313" key="17">
    <source>
        <dbReference type="Proteomes" id="UP000324800"/>
    </source>
</evidence>
<reference evidence="16 17" key="1">
    <citation type="submission" date="2019-03" db="EMBL/GenBank/DDBJ databases">
        <title>Single cell metagenomics reveals metabolic interactions within the superorganism composed of flagellate Streblomastix strix and complex community of Bacteroidetes bacteria on its surface.</title>
        <authorList>
            <person name="Treitli S.C."/>
            <person name="Kolisko M."/>
            <person name="Husnik F."/>
            <person name="Keeling P."/>
            <person name="Hampl V."/>
        </authorList>
    </citation>
    <scope>NUCLEOTIDE SEQUENCE [LARGE SCALE GENOMIC DNA]</scope>
    <source>
        <strain evidence="16">ST1C</strain>
    </source>
</reference>
<evidence type="ECO:0000259" key="15">
    <source>
        <dbReference type="SMART" id="SM00382"/>
    </source>
</evidence>
<dbReference type="FunFam" id="3.40.50.300:FF:000071">
    <property type="entry name" value="Cytoplasmic dynein heavy chain 1"/>
    <property type="match status" value="1"/>
</dbReference>
<gene>
    <name evidence="16" type="ORF">EZS28_035897</name>
</gene>
<dbReference type="InterPro" id="IPR042228">
    <property type="entry name" value="Dynein_linker_3"/>
</dbReference>
<dbReference type="PANTHER" id="PTHR45703">
    <property type="entry name" value="DYNEIN HEAVY CHAIN"/>
    <property type="match status" value="1"/>
</dbReference>
<dbReference type="AlphaFoldDB" id="A0A5J4UCP8"/>
<dbReference type="GO" id="GO:0007018">
    <property type="term" value="P:microtubule-based movement"/>
    <property type="evidence" value="ECO:0007669"/>
    <property type="project" value="InterPro"/>
</dbReference>
<dbReference type="SUPFAM" id="SSF52540">
    <property type="entry name" value="P-loop containing nucleoside triphosphate hydrolases"/>
    <property type="match status" value="2"/>
</dbReference>
<feature type="region of interest" description="Disordered" evidence="14">
    <location>
        <begin position="210"/>
        <end position="234"/>
    </location>
</feature>
<keyword evidence="12" id="KW-0966">Cell projection</keyword>
<evidence type="ECO:0000256" key="2">
    <source>
        <dbReference type="ARBA" id="ARBA00004245"/>
    </source>
</evidence>